<evidence type="ECO:0000256" key="4">
    <source>
        <dbReference type="ARBA" id="ARBA00022692"/>
    </source>
</evidence>
<evidence type="ECO:0000256" key="11">
    <source>
        <dbReference type="RuleBase" id="RU003357"/>
    </source>
</evidence>
<dbReference type="Proteomes" id="UP000292372">
    <property type="component" value="Unassembled WGS sequence"/>
</dbReference>
<evidence type="ECO:0000256" key="3">
    <source>
        <dbReference type="ARBA" id="ARBA00022452"/>
    </source>
</evidence>
<keyword evidence="7 10" id="KW-0472">Membrane</keyword>
<evidence type="ECO:0000256" key="2">
    <source>
        <dbReference type="ARBA" id="ARBA00022448"/>
    </source>
</evidence>
<dbReference type="InterPro" id="IPR000531">
    <property type="entry name" value="Beta-barrel_TonB"/>
</dbReference>
<dbReference type="GO" id="GO:0015344">
    <property type="term" value="F:siderophore uptake transmembrane transporter activity"/>
    <property type="evidence" value="ECO:0007669"/>
    <property type="project" value="TreeGrafter"/>
</dbReference>
<dbReference type="InterPro" id="IPR037066">
    <property type="entry name" value="Plug_dom_sf"/>
</dbReference>
<keyword evidence="9 10" id="KW-0998">Cell outer membrane</keyword>
<comment type="subcellular location">
    <subcellularLocation>
        <location evidence="1 10">Cell outer membrane</location>
        <topology evidence="1 10">Multi-pass membrane protein</topology>
    </subcellularLocation>
</comment>
<dbReference type="Gene3D" id="2.40.170.20">
    <property type="entry name" value="TonB-dependent receptor, beta-barrel domain"/>
    <property type="match status" value="1"/>
</dbReference>
<dbReference type="OrthoDB" id="9795928at2"/>
<evidence type="ECO:0000256" key="6">
    <source>
        <dbReference type="ARBA" id="ARBA00023077"/>
    </source>
</evidence>
<dbReference type="InterPro" id="IPR008969">
    <property type="entry name" value="CarboxyPept-like_regulatory"/>
</dbReference>
<accession>A0A4Q9FQ20</accession>
<feature type="signal peptide" evidence="12">
    <location>
        <begin position="1"/>
        <end position="18"/>
    </location>
</feature>
<dbReference type="InterPro" id="IPR012910">
    <property type="entry name" value="Plug_dom"/>
</dbReference>
<dbReference type="GO" id="GO:0044718">
    <property type="term" value="P:siderophore transmembrane transport"/>
    <property type="evidence" value="ECO:0007669"/>
    <property type="project" value="TreeGrafter"/>
</dbReference>
<dbReference type="Pfam" id="PF07715">
    <property type="entry name" value="Plug"/>
    <property type="match status" value="1"/>
</dbReference>
<evidence type="ECO:0000256" key="8">
    <source>
        <dbReference type="ARBA" id="ARBA00023170"/>
    </source>
</evidence>
<evidence type="ECO:0000256" key="5">
    <source>
        <dbReference type="ARBA" id="ARBA00022729"/>
    </source>
</evidence>
<feature type="chain" id="PRO_5020915035" evidence="12">
    <location>
        <begin position="19"/>
        <end position="800"/>
    </location>
</feature>
<keyword evidence="8 15" id="KW-0675">Receptor</keyword>
<evidence type="ECO:0000256" key="12">
    <source>
        <dbReference type="SAM" id="SignalP"/>
    </source>
</evidence>
<dbReference type="EMBL" id="SIRS01000002">
    <property type="protein sequence ID" value="TBN17404.1"/>
    <property type="molecule type" value="Genomic_DNA"/>
</dbReference>
<dbReference type="PROSITE" id="PS52016">
    <property type="entry name" value="TONB_DEPENDENT_REC_3"/>
    <property type="match status" value="1"/>
</dbReference>
<gene>
    <name evidence="15" type="ORF">EYD46_03560</name>
</gene>
<dbReference type="PANTHER" id="PTHR30069:SF29">
    <property type="entry name" value="HEMOGLOBIN AND HEMOGLOBIN-HAPTOGLOBIN-BINDING PROTEIN 1-RELATED"/>
    <property type="match status" value="1"/>
</dbReference>
<feature type="domain" description="TonB-dependent receptor-like beta-barrel" evidence="13">
    <location>
        <begin position="234"/>
        <end position="769"/>
    </location>
</feature>
<dbReference type="InterPro" id="IPR039426">
    <property type="entry name" value="TonB-dep_rcpt-like"/>
</dbReference>
<protein>
    <submittedName>
        <fullName evidence="15">TonB-dependent receptor</fullName>
    </submittedName>
</protein>
<dbReference type="Gene3D" id="2.170.130.10">
    <property type="entry name" value="TonB-dependent receptor, plug domain"/>
    <property type="match status" value="1"/>
</dbReference>
<keyword evidence="16" id="KW-1185">Reference proteome</keyword>
<dbReference type="RefSeq" id="WP_130935696.1">
    <property type="nucleotide sequence ID" value="NZ_BMEE01000001.1"/>
</dbReference>
<comment type="similarity">
    <text evidence="10 11">Belongs to the TonB-dependent receptor family.</text>
</comment>
<dbReference type="SUPFAM" id="SSF49464">
    <property type="entry name" value="Carboxypeptidase regulatory domain-like"/>
    <property type="match status" value="1"/>
</dbReference>
<organism evidence="15 16">
    <name type="scientific">Hyunsoonleella pacifica</name>
    <dbReference type="NCBI Taxonomy" id="1080224"/>
    <lineage>
        <taxon>Bacteria</taxon>
        <taxon>Pseudomonadati</taxon>
        <taxon>Bacteroidota</taxon>
        <taxon>Flavobacteriia</taxon>
        <taxon>Flavobacteriales</taxon>
        <taxon>Flavobacteriaceae</taxon>
    </lineage>
</organism>
<evidence type="ECO:0000259" key="13">
    <source>
        <dbReference type="Pfam" id="PF00593"/>
    </source>
</evidence>
<proteinExistence type="inferred from homology"/>
<keyword evidence="2 10" id="KW-0813">Transport</keyword>
<comment type="caution">
    <text evidence="15">The sequence shown here is derived from an EMBL/GenBank/DDBJ whole genome shotgun (WGS) entry which is preliminary data.</text>
</comment>
<evidence type="ECO:0000256" key="7">
    <source>
        <dbReference type="ARBA" id="ARBA00023136"/>
    </source>
</evidence>
<keyword evidence="4 10" id="KW-0812">Transmembrane</keyword>
<feature type="domain" description="TonB-dependent receptor plug" evidence="14">
    <location>
        <begin position="118"/>
        <end position="221"/>
    </location>
</feature>
<evidence type="ECO:0000256" key="10">
    <source>
        <dbReference type="PROSITE-ProRule" id="PRU01360"/>
    </source>
</evidence>
<evidence type="ECO:0000313" key="16">
    <source>
        <dbReference type="Proteomes" id="UP000292372"/>
    </source>
</evidence>
<dbReference type="GO" id="GO:0009279">
    <property type="term" value="C:cell outer membrane"/>
    <property type="evidence" value="ECO:0007669"/>
    <property type="project" value="UniProtKB-SubCell"/>
</dbReference>
<dbReference type="InterPro" id="IPR036942">
    <property type="entry name" value="Beta-barrel_TonB_sf"/>
</dbReference>
<keyword evidence="6 11" id="KW-0798">TonB box</keyword>
<evidence type="ECO:0000256" key="1">
    <source>
        <dbReference type="ARBA" id="ARBA00004571"/>
    </source>
</evidence>
<keyword evidence="3 10" id="KW-1134">Transmembrane beta strand</keyword>
<dbReference type="Gene3D" id="2.60.40.1120">
    <property type="entry name" value="Carboxypeptidase-like, regulatory domain"/>
    <property type="match status" value="1"/>
</dbReference>
<evidence type="ECO:0000259" key="14">
    <source>
        <dbReference type="Pfam" id="PF07715"/>
    </source>
</evidence>
<sequence length="800" mass="91040">MKLNLLIVVMCIFSTVHTQNCNYTFIGEVIDFHDNTPMSGATVHIETLNRYTVADINGKFSIKDLCNGKLILVISHIGCETKRVEIHIIGDSYEKILMEHHTEELDEVSVKSNAVAKTTITGQETVIKSETLTRYSSLSLGDALKEVPGVSSINTGNTIVKPIINGMHSSRVMILNNGVRLQDQEWGIEHAPNIDINSANQISVIKGAGALAYGGDAIGGVVVINPSRALRKDTLYGRTISSWQSNGLGYNTSSTLNKNYKSGWFAQVQGSIKGNGDFKAADYNLTNTGSQSKGFTARFGKNKFQSGFEAYYSYLDNEIGILRSAHIGSIKSLANSINAARPLFVEDFSYNISQPKQEVSHHLFKASYYKRFKNFGKVDVQYDYQNNHRFEFDIRRGGRSIKPAIDLQLQTHTISLNAKKDNNLERKYSFGLLARYQDHFANPDTGVRRLIPDYDKYDFGGYLATEWKLNDRFIVDAGLRYDFSRIDAKKFYRTSAWEDRGYDIEFPELVIEVLRNQVLTDPTFDYHNISGALGVKYNFNANNYFLGNYTRSSRAPNPSELFSDGLHHSAARIEIGDLRIDSERSNRISGTYGYVSSKLNFQLESYYNQINNFIYIVPSPLGIVPLIRGPFPIWEYIQTDAWFFGIDMNLNYQIAAQWNASHKSSFIKAYDKIADLPLIDIPPFTTLNSITYSNKNWHKFNASLNSEWAFEQNEFPYEFNYTVPIANEDDIDVDLSPPPGYHLMHFQSEITLPVFKQSSLNIRFSVDNIFNKSYRNYLNRLRFFADDLGRNFRLQLQLNY</sequence>
<reference evidence="15 16" key="1">
    <citation type="journal article" date="2015" name="Int. J. Syst. Evol. Microbiol.">
        <title>Hyunsoonleella pacifica sp. nov., isolated from seawater of South Pacific Gyre.</title>
        <authorList>
            <person name="Gao X."/>
            <person name="Zhang Z."/>
            <person name="Dai X."/>
            <person name="Zhang X.H."/>
        </authorList>
    </citation>
    <scope>NUCLEOTIDE SEQUENCE [LARGE SCALE GENOMIC DNA]</scope>
    <source>
        <strain evidence="15 16">SW033</strain>
    </source>
</reference>
<dbReference type="Pfam" id="PF00593">
    <property type="entry name" value="TonB_dep_Rec_b-barrel"/>
    <property type="match status" value="1"/>
</dbReference>
<dbReference type="SUPFAM" id="SSF56935">
    <property type="entry name" value="Porins"/>
    <property type="match status" value="1"/>
</dbReference>
<name>A0A4Q9FQ20_9FLAO</name>
<evidence type="ECO:0000313" key="15">
    <source>
        <dbReference type="EMBL" id="TBN17404.1"/>
    </source>
</evidence>
<dbReference type="AlphaFoldDB" id="A0A4Q9FQ20"/>
<evidence type="ECO:0000256" key="9">
    <source>
        <dbReference type="ARBA" id="ARBA00023237"/>
    </source>
</evidence>
<dbReference type="Pfam" id="PF13715">
    <property type="entry name" value="CarbopepD_reg_2"/>
    <property type="match status" value="1"/>
</dbReference>
<keyword evidence="5 12" id="KW-0732">Signal</keyword>
<dbReference type="PANTHER" id="PTHR30069">
    <property type="entry name" value="TONB-DEPENDENT OUTER MEMBRANE RECEPTOR"/>
    <property type="match status" value="1"/>
</dbReference>